<dbReference type="eggNOG" id="ENOG502RHRW">
    <property type="taxonomic scope" value="Eukaryota"/>
</dbReference>
<sequence>MAPKVFGRVSKYNLFEYLFGTKERGSLKVSDLVRYRSRLDHIIDEAKGELDYYRCPYCQDIIQTQKSLSQPHQNRFSNKSCLKYHLLRIHKENVKEIKFEKNENNYERSRNPNYRKCKHTGCSVWITSKHMCDHIVIDHHIEYPEESNQCQKCQELKKKLKKEFINACNNFYQTNKKKTINSDIELQSLENEVKVEKSKKIKKNNPKKHKDKKSVDKKQKSK</sequence>
<gene>
    <name evidence="2" type="ORF">DICPUDRAFT_91520</name>
</gene>
<feature type="region of interest" description="Disordered" evidence="1">
    <location>
        <begin position="194"/>
        <end position="222"/>
    </location>
</feature>
<organism evidence="2 3">
    <name type="scientific">Dictyostelium purpureum</name>
    <name type="common">Slime mold</name>
    <dbReference type="NCBI Taxonomy" id="5786"/>
    <lineage>
        <taxon>Eukaryota</taxon>
        <taxon>Amoebozoa</taxon>
        <taxon>Evosea</taxon>
        <taxon>Eumycetozoa</taxon>
        <taxon>Dictyostelia</taxon>
        <taxon>Dictyosteliales</taxon>
        <taxon>Dictyosteliaceae</taxon>
        <taxon>Dictyostelium</taxon>
    </lineage>
</organism>
<dbReference type="RefSeq" id="XP_003285538.1">
    <property type="nucleotide sequence ID" value="XM_003285490.1"/>
</dbReference>
<feature type="compositionally biased region" description="Basic and acidic residues" evidence="1">
    <location>
        <begin position="213"/>
        <end position="222"/>
    </location>
</feature>
<evidence type="ECO:0000313" key="3">
    <source>
        <dbReference type="Proteomes" id="UP000001064"/>
    </source>
</evidence>
<protein>
    <submittedName>
        <fullName evidence="2">Uncharacterized protein</fullName>
    </submittedName>
</protein>
<dbReference type="AlphaFoldDB" id="F0ZDN4"/>
<dbReference type="Proteomes" id="UP000001064">
    <property type="component" value="Unassembled WGS sequence"/>
</dbReference>
<evidence type="ECO:0000313" key="2">
    <source>
        <dbReference type="EMBL" id="EGC37967.1"/>
    </source>
</evidence>
<dbReference type="VEuPathDB" id="AmoebaDB:DICPUDRAFT_91520"/>
<name>F0ZDN4_DICPU</name>
<keyword evidence="3" id="KW-1185">Reference proteome</keyword>
<evidence type="ECO:0000256" key="1">
    <source>
        <dbReference type="SAM" id="MobiDB-lite"/>
    </source>
</evidence>
<proteinExistence type="predicted"/>
<dbReference type="GeneID" id="10503038"/>
<dbReference type="KEGG" id="dpp:DICPUDRAFT_91520"/>
<feature type="compositionally biased region" description="Basic residues" evidence="1">
    <location>
        <begin position="199"/>
        <end position="212"/>
    </location>
</feature>
<accession>F0ZDN4</accession>
<dbReference type="InParanoid" id="F0ZDN4"/>
<dbReference type="OrthoDB" id="10657171at2759"/>
<dbReference type="EMBL" id="GL870987">
    <property type="protein sequence ID" value="EGC37967.1"/>
    <property type="molecule type" value="Genomic_DNA"/>
</dbReference>
<reference evidence="3" key="1">
    <citation type="journal article" date="2011" name="Genome Biol.">
        <title>Comparative genomics of the social amoebae Dictyostelium discoideum and Dictyostelium purpureum.</title>
        <authorList>
            <consortium name="US DOE Joint Genome Institute (JGI-PGF)"/>
            <person name="Sucgang R."/>
            <person name="Kuo A."/>
            <person name="Tian X."/>
            <person name="Salerno W."/>
            <person name="Parikh A."/>
            <person name="Feasley C.L."/>
            <person name="Dalin E."/>
            <person name="Tu H."/>
            <person name="Huang E."/>
            <person name="Barry K."/>
            <person name="Lindquist E."/>
            <person name="Shapiro H."/>
            <person name="Bruce D."/>
            <person name="Schmutz J."/>
            <person name="Salamov A."/>
            <person name="Fey P."/>
            <person name="Gaudet P."/>
            <person name="Anjard C."/>
            <person name="Babu M.M."/>
            <person name="Basu S."/>
            <person name="Bushmanova Y."/>
            <person name="van der Wel H."/>
            <person name="Katoh-Kurasawa M."/>
            <person name="Dinh C."/>
            <person name="Coutinho P.M."/>
            <person name="Saito T."/>
            <person name="Elias M."/>
            <person name="Schaap P."/>
            <person name="Kay R.R."/>
            <person name="Henrissat B."/>
            <person name="Eichinger L."/>
            <person name="Rivero F."/>
            <person name="Putnam N.H."/>
            <person name="West C.M."/>
            <person name="Loomis W.F."/>
            <person name="Chisholm R.L."/>
            <person name="Shaulsky G."/>
            <person name="Strassmann J.E."/>
            <person name="Queller D.C."/>
            <person name="Kuspa A."/>
            <person name="Grigoriev I.V."/>
        </authorList>
    </citation>
    <scope>NUCLEOTIDE SEQUENCE [LARGE SCALE GENOMIC DNA]</scope>
    <source>
        <strain evidence="3">QSDP1</strain>
    </source>
</reference>